<feature type="non-terminal residue" evidence="1">
    <location>
        <position position="1"/>
    </location>
</feature>
<protein>
    <submittedName>
        <fullName evidence="1">Uncharacterized protein</fullName>
    </submittedName>
</protein>
<dbReference type="HOGENOM" id="CLU_170045_0_0_1"/>
<name>A0A0D0E0K7_9AGAM</name>
<accession>A0A0D0E0K7</accession>
<dbReference type="Proteomes" id="UP000054538">
    <property type="component" value="Unassembled WGS sequence"/>
</dbReference>
<dbReference type="EMBL" id="KN825189">
    <property type="protein sequence ID" value="KIK93389.1"/>
    <property type="molecule type" value="Genomic_DNA"/>
</dbReference>
<keyword evidence="2" id="KW-1185">Reference proteome</keyword>
<dbReference type="AlphaFoldDB" id="A0A0D0E0K7"/>
<dbReference type="InParanoid" id="A0A0D0E0K7"/>
<dbReference type="OrthoDB" id="3208495at2759"/>
<reference evidence="1 2" key="1">
    <citation type="submission" date="2014-04" db="EMBL/GenBank/DDBJ databases">
        <authorList>
            <consortium name="DOE Joint Genome Institute"/>
            <person name="Kuo A."/>
            <person name="Kohler A."/>
            <person name="Jargeat P."/>
            <person name="Nagy L.G."/>
            <person name="Floudas D."/>
            <person name="Copeland A."/>
            <person name="Barry K.W."/>
            <person name="Cichocki N."/>
            <person name="Veneault-Fourrey C."/>
            <person name="LaButti K."/>
            <person name="Lindquist E.A."/>
            <person name="Lipzen A."/>
            <person name="Lundell T."/>
            <person name="Morin E."/>
            <person name="Murat C."/>
            <person name="Sun H."/>
            <person name="Tunlid A."/>
            <person name="Henrissat B."/>
            <person name="Grigoriev I.V."/>
            <person name="Hibbett D.S."/>
            <person name="Martin F."/>
            <person name="Nordberg H.P."/>
            <person name="Cantor M.N."/>
            <person name="Hua S.X."/>
        </authorList>
    </citation>
    <scope>NUCLEOTIDE SEQUENCE [LARGE SCALE GENOMIC DNA]</scope>
    <source>
        <strain evidence="1 2">Ve08.2h10</strain>
    </source>
</reference>
<reference evidence="2" key="2">
    <citation type="submission" date="2015-01" db="EMBL/GenBank/DDBJ databases">
        <title>Evolutionary Origins and Diversification of the Mycorrhizal Mutualists.</title>
        <authorList>
            <consortium name="DOE Joint Genome Institute"/>
            <consortium name="Mycorrhizal Genomics Consortium"/>
            <person name="Kohler A."/>
            <person name="Kuo A."/>
            <person name="Nagy L.G."/>
            <person name="Floudas D."/>
            <person name="Copeland A."/>
            <person name="Barry K.W."/>
            <person name="Cichocki N."/>
            <person name="Veneault-Fourrey C."/>
            <person name="LaButti K."/>
            <person name="Lindquist E.A."/>
            <person name="Lipzen A."/>
            <person name="Lundell T."/>
            <person name="Morin E."/>
            <person name="Murat C."/>
            <person name="Riley R."/>
            <person name="Ohm R."/>
            <person name="Sun H."/>
            <person name="Tunlid A."/>
            <person name="Henrissat B."/>
            <person name="Grigoriev I.V."/>
            <person name="Hibbett D.S."/>
            <person name="Martin F."/>
        </authorList>
    </citation>
    <scope>NUCLEOTIDE SEQUENCE [LARGE SCALE GENOMIC DNA]</scope>
    <source>
        <strain evidence="2">Ve08.2h10</strain>
    </source>
</reference>
<organism evidence="1 2">
    <name type="scientific">Paxillus rubicundulus Ve08.2h10</name>
    <dbReference type="NCBI Taxonomy" id="930991"/>
    <lineage>
        <taxon>Eukaryota</taxon>
        <taxon>Fungi</taxon>
        <taxon>Dikarya</taxon>
        <taxon>Basidiomycota</taxon>
        <taxon>Agaricomycotina</taxon>
        <taxon>Agaricomycetes</taxon>
        <taxon>Agaricomycetidae</taxon>
        <taxon>Boletales</taxon>
        <taxon>Paxilineae</taxon>
        <taxon>Paxillaceae</taxon>
        <taxon>Paxillus</taxon>
    </lineage>
</organism>
<evidence type="ECO:0000313" key="2">
    <source>
        <dbReference type="Proteomes" id="UP000054538"/>
    </source>
</evidence>
<gene>
    <name evidence="1" type="ORF">PAXRUDRAFT_145188</name>
</gene>
<sequence length="57" mass="6801">DIYTHCKCELVQAIWKLLLDTKFMHMYKYGIVIQCGDGITQRVLPHFFTYSVDYPEK</sequence>
<evidence type="ECO:0000313" key="1">
    <source>
        <dbReference type="EMBL" id="KIK93389.1"/>
    </source>
</evidence>
<proteinExistence type="predicted"/>